<name>A0ABS9UK19_9BACT</name>
<dbReference type="Proteomes" id="UP001165488">
    <property type="component" value="Unassembled WGS sequence"/>
</dbReference>
<comment type="caution">
    <text evidence="1">The sequence shown here is derived from an EMBL/GenBank/DDBJ whole genome shotgun (WGS) entry which is preliminary data.</text>
</comment>
<sequence length="178" mass="20559">MESMNLHHLGMFLDSDIVIVQDEIPEIMAKKLNRDEVTDSEQTIQEIAEEEHDLIYEGNFEKGILIVYEGSHLEADLREFLFKILGAVNCSLKDIALSSSESVEEVSLGKIDELNANKILIFGKLNHKLYQFKQRDYEIRNDNGIEYLYSDDLRSIFSDVALKKSLWNMLQILFGIKK</sequence>
<organism evidence="1 2">
    <name type="scientific">Belliella calami</name>
    <dbReference type="NCBI Taxonomy" id="2923436"/>
    <lineage>
        <taxon>Bacteria</taxon>
        <taxon>Pseudomonadati</taxon>
        <taxon>Bacteroidota</taxon>
        <taxon>Cytophagia</taxon>
        <taxon>Cytophagales</taxon>
        <taxon>Cyclobacteriaceae</taxon>
        <taxon>Belliella</taxon>
    </lineage>
</organism>
<accession>A0ABS9UK19</accession>
<evidence type="ECO:0000313" key="2">
    <source>
        <dbReference type="Proteomes" id="UP001165488"/>
    </source>
</evidence>
<evidence type="ECO:0000313" key="1">
    <source>
        <dbReference type="EMBL" id="MCH7396927.1"/>
    </source>
</evidence>
<gene>
    <name evidence="1" type="ORF">MM236_02965</name>
</gene>
<reference evidence="1" key="1">
    <citation type="submission" date="2022-03" db="EMBL/GenBank/DDBJ databases">
        <title>De novo assembled genomes of Belliella spp. (Cyclobacteriaceae) strains.</title>
        <authorList>
            <person name="Szabo A."/>
            <person name="Korponai K."/>
            <person name="Felfoldi T."/>
        </authorList>
    </citation>
    <scope>NUCLEOTIDE SEQUENCE</scope>
    <source>
        <strain evidence="1">DSM 107340</strain>
    </source>
</reference>
<proteinExistence type="predicted"/>
<keyword evidence="2" id="KW-1185">Reference proteome</keyword>
<dbReference type="RefSeq" id="WP_241273443.1">
    <property type="nucleotide sequence ID" value="NZ_JAKZGS010000002.1"/>
</dbReference>
<protein>
    <submittedName>
        <fullName evidence="1">Uncharacterized protein</fullName>
    </submittedName>
</protein>
<dbReference type="EMBL" id="JAKZGS010000002">
    <property type="protein sequence ID" value="MCH7396927.1"/>
    <property type="molecule type" value="Genomic_DNA"/>
</dbReference>